<dbReference type="EMBL" id="BX284605">
    <property type="protein sequence ID" value="SAP35557.2"/>
    <property type="molecule type" value="Genomic_DNA"/>
</dbReference>
<evidence type="ECO:0000313" key="6">
    <source>
        <dbReference type="WormBase" id="C49G7.13"/>
    </source>
</evidence>
<dbReference type="Proteomes" id="UP000001940">
    <property type="component" value="Chromosome V"/>
</dbReference>
<dbReference type="Pfam" id="PF02408">
    <property type="entry name" value="CUB_2"/>
    <property type="match status" value="1"/>
</dbReference>
<evidence type="ECO:0000313" key="5">
    <source>
        <dbReference type="Proteomes" id="UP000001940"/>
    </source>
</evidence>
<keyword evidence="1" id="KW-0732">Signal</keyword>
<evidence type="ECO:0000259" key="2">
    <source>
        <dbReference type="Pfam" id="PF02408"/>
    </source>
</evidence>
<protein>
    <submittedName>
        <fullName evidence="4">CUB-like domain-containing protein</fullName>
    </submittedName>
</protein>
<dbReference type="InterPro" id="IPR003366">
    <property type="entry name" value="CUB-like_dom"/>
</dbReference>
<dbReference type="RefSeq" id="NP_001343705.1">
    <property type="nucleotide sequence ID" value="NM_001356632.3"/>
</dbReference>
<evidence type="ECO:0000313" key="4">
    <source>
        <dbReference type="EMBL" id="SAP35557.2"/>
    </source>
</evidence>
<accession>A0A168H431</accession>
<dbReference type="InParanoid" id="A0A168H431"/>
<feature type="chain" id="PRO_5012475408" evidence="1">
    <location>
        <begin position="18"/>
        <end position="341"/>
    </location>
</feature>
<evidence type="ECO:0000259" key="3">
    <source>
        <dbReference type="Pfam" id="PF24512"/>
    </source>
</evidence>
<gene>
    <name evidence="4 6" type="ORF">C49G7.13</name>
    <name evidence="4" type="ORF">CELE_C49G7.13</name>
</gene>
<dbReference type="Pfam" id="PF24512">
    <property type="entry name" value="DUF7592"/>
    <property type="match status" value="1"/>
</dbReference>
<keyword evidence="5" id="KW-1185">Reference proteome</keyword>
<dbReference type="CTD" id="183621"/>
<dbReference type="Bgee" id="WBGene00269425">
    <property type="expression patterns" value="Expressed in pharyngeal muscle cell (C elegans) and 1 other cell type or tissue"/>
</dbReference>
<sequence>MFEKPLLLLAVIVAVSAVGNGCQLGKAIYKPVIDGTPVYWPPSWTETQPAPQLETEQSCSWIVTIPRGYYAKLIISGKTTDKDSRFQTVDTAGNLVQTTQENMEPYYFPSPKFTIAVSNTGSATFAFKVVWFPLPYLDDSIRVGPLAKVMNATSTVNYNNYWDANSNSLTLMTFPADTKNYYSLRSTLVFDGPGLSSGCYISNLYQLYQTTNQWTSSQKSIIVLNLEASSSNDKLLFLSSKYLAGIGEMVKLQPQANSIYNGTVNGLMSSLVAVTDLPMQMIDVQMESASTVTVYNGSPAVYALNKTYTGTQLKNALPLSFSGPVVQFVVSSGKAVFTFKS</sequence>
<dbReference type="PaxDb" id="6239-C49G7.7"/>
<evidence type="ECO:0000256" key="1">
    <source>
        <dbReference type="SAM" id="SignalP"/>
    </source>
</evidence>
<dbReference type="InterPro" id="IPR056014">
    <property type="entry name" value="DUF7592"/>
</dbReference>
<dbReference type="GeneID" id="183621"/>
<dbReference type="KEGG" id="cel:CELE_C49G7.13"/>
<dbReference type="OrthoDB" id="5795571at2759"/>
<organism evidence="4 5">
    <name type="scientific">Caenorhabditis elegans</name>
    <dbReference type="NCBI Taxonomy" id="6239"/>
    <lineage>
        <taxon>Eukaryota</taxon>
        <taxon>Metazoa</taxon>
        <taxon>Ecdysozoa</taxon>
        <taxon>Nematoda</taxon>
        <taxon>Chromadorea</taxon>
        <taxon>Rhabditida</taxon>
        <taxon>Rhabditina</taxon>
        <taxon>Rhabditomorpha</taxon>
        <taxon>Rhabditoidea</taxon>
        <taxon>Rhabditidae</taxon>
        <taxon>Peloderinae</taxon>
        <taxon>Caenorhabditis</taxon>
    </lineage>
</organism>
<dbReference type="GO" id="GO:0045087">
    <property type="term" value="P:innate immune response"/>
    <property type="evidence" value="ECO:0000318"/>
    <property type="project" value="GO_Central"/>
</dbReference>
<dbReference type="AlphaFoldDB" id="A0A168H431"/>
<dbReference type="PANTHER" id="PTHR47155">
    <property type="entry name" value="DOWNSTREAM OF DAF-16 (REGULATED BY DAF-16)-RELATED"/>
    <property type="match status" value="1"/>
</dbReference>
<proteinExistence type="predicted"/>
<dbReference type="FunCoup" id="A0A168H431">
    <property type="interactions" value="308"/>
</dbReference>
<feature type="domain" description="CUB-like" evidence="2">
    <location>
        <begin position="19"/>
        <end position="135"/>
    </location>
</feature>
<dbReference type="PANTHER" id="PTHR47155:SF2">
    <property type="entry name" value="CUB-LIKE DOMAIN-CONTAINING PROTEIN"/>
    <property type="match status" value="1"/>
</dbReference>
<dbReference type="eggNOG" id="ENOG502TJF3">
    <property type="taxonomic scope" value="Eukaryota"/>
</dbReference>
<dbReference type="WormBase" id="C49G7.13">
    <property type="protein sequence ID" value="CE52307"/>
    <property type="gene ID" value="WBGene00269425"/>
</dbReference>
<reference evidence="4 5" key="1">
    <citation type="journal article" date="1998" name="Science">
        <title>Genome sequence of the nematode C. elegans: a platform for investigating biology.</title>
        <authorList>
            <consortium name="The C. elegans sequencing consortium"/>
            <person name="Sulson J.E."/>
            <person name="Waterston R."/>
        </authorList>
    </citation>
    <scope>NUCLEOTIDE SEQUENCE [LARGE SCALE GENOMIC DNA]</scope>
    <source>
        <strain evidence="4 5">Bristol N2</strain>
    </source>
</reference>
<feature type="signal peptide" evidence="1">
    <location>
        <begin position="1"/>
        <end position="17"/>
    </location>
</feature>
<dbReference type="AGR" id="WB:WBGene00269425"/>
<feature type="domain" description="DUF7592" evidence="3">
    <location>
        <begin position="171"/>
        <end position="226"/>
    </location>
</feature>
<name>A0A168H431_CAEEL</name>